<feature type="region of interest" description="Disordered" evidence="1">
    <location>
        <begin position="1"/>
        <end position="80"/>
    </location>
</feature>
<dbReference type="Proteomes" id="UP001165041">
    <property type="component" value="Unassembled WGS sequence"/>
</dbReference>
<accession>A0A9W6Q4M7</accession>
<evidence type="ECO:0000313" key="2">
    <source>
        <dbReference type="EMBL" id="GLW68499.1"/>
    </source>
</evidence>
<protein>
    <recommendedName>
        <fullName evidence="4">DUF5302 domain-containing protein</fullName>
    </recommendedName>
</protein>
<sequence>MSSDTAPAAEPAPDATADAETGTGAGAAAPDDQKAKFLAALQRKGSGNRSTGGGPGGDSKIHGTHGAAGGKRTFRRKSGG</sequence>
<dbReference type="AlphaFoldDB" id="A0A9W6Q4M7"/>
<evidence type="ECO:0008006" key="4">
    <source>
        <dbReference type="Google" id="ProtNLM"/>
    </source>
</evidence>
<evidence type="ECO:0000313" key="3">
    <source>
        <dbReference type="Proteomes" id="UP001165041"/>
    </source>
</evidence>
<feature type="compositionally biased region" description="Low complexity" evidence="1">
    <location>
        <begin position="1"/>
        <end position="30"/>
    </location>
</feature>
<gene>
    <name evidence="2" type="ORF">Kpho02_07980</name>
</gene>
<organism evidence="2 3">
    <name type="scientific">Kitasatospora phosalacinea</name>
    <dbReference type="NCBI Taxonomy" id="2065"/>
    <lineage>
        <taxon>Bacteria</taxon>
        <taxon>Bacillati</taxon>
        <taxon>Actinomycetota</taxon>
        <taxon>Actinomycetes</taxon>
        <taxon>Kitasatosporales</taxon>
        <taxon>Streptomycetaceae</taxon>
        <taxon>Kitasatospora</taxon>
    </lineage>
</organism>
<comment type="caution">
    <text evidence="2">The sequence shown here is derived from an EMBL/GenBank/DDBJ whole genome shotgun (WGS) entry which is preliminary data.</text>
</comment>
<proteinExistence type="predicted"/>
<dbReference type="InterPro" id="IPR035172">
    <property type="entry name" value="DUF5302"/>
</dbReference>
<reference evidence="2" key="1">
    <citation type="submission" date="2023-02" db="EMBL/GenBank/DDBJ databases">
        <title>Kitasatospora phosalacinea NBRC 14627.</title>
        <authorList>
            <person name="Ichikawa N."/>
            <person name="Sato H."/>
            <person name="Tonouchi N."/>
        </authorList>
    </citation>
    <scope>NUCLEOTIDE SEQUENCE</scope>
    <source>
        <strain evidence="2">NBRC 14627</strain>
    </source>
</reference>
<dbReference type="Pfam" id="PF17227">
    <property type="entry name" value="DUF5302"/>
    <property type="match status" value="1"/>
</dbReference>
<name>A0A9W6Q4M7_9ACTN</name>
<dbReference type="RefSeq" id="WP_285733623.1">
    <property type="nucleotide sequence ID" value="NZ_BSSA01000002.1"/>
</dbReference>
<evidence type="ECO:0000256" key="1">
    <source>
        <dbReference type="SAM" id="MobiDB-lite"/>
    </source>
</evidence>
<dbReference type="EMBL" id="BSSA01000002">
    <property type="protein sequence ID" value="GLW68499.1"/>
    <property type="molecule type" value="Genomic_DNA"/>
</dbReference>